<keyword evidence="2" id="KW-1185">Reference proteome</keyword>
<reference evidence="1" key="2">
    <citation type="submission" date="2020-11" db="EMBL/GenBank/DDBJ databases">
        <authorList>
            <person name="McCartney M.A."/>
            <person name="Auch B."/>
            <person name="Kono T."/>
            <person name="Mallez S."/>
            <person name="Becker A."/>
            <person name="Gohl D.M."/>
            <person name="Silverstein K.A.T."/>
            <person name="Koren S."/>
            <person name="Bechman K.B."/>
            <person name="Herman A."/>
            <person name="Abrahante J.E."/>
            <person name="Garbe J."/>
        </authorList>
    </citation>
    <scope>NUCLEOTIDE SEQUENCE</scope>
    <source>
        <strain evidence="1">Duluth1</strain>
        <tissue evidence="1">Whole animal</tissue>
    </source>
</reference>
<comment type="caution">
    <text evidence="1">The sequence shown here is derived from an EMBL/GenBank/DDBJ whole genome shotgun (WGS) entry which is preliminary data.</text>
</comment>
<reference evidence="1" key="1">
    <citation type="journal article" date="2019" name="bioRxiv">
        <title>The Genome of the Zebra Mussel, Dreissena polymorpha: A Resource for Invasive Species Research.</title>
        <authorList>
            <person name="McCartney M.A."/>
            <person name="Auch B."/>
            <person name="Kono T."/>
            <person name="Mallez S."/>
            <person name="Zhang Y."/>
            <person name="Obille A."/>
            <person name="Becker A."/>
            <person name="Abrahante J.E."/>
            <person name="Garbe J."/>
            <person name="Badalamenti J.P."/>
            <person name="Herman A."/>
            <person name="Mangelson H."/>
            <person name="Liachko I."/>
            <person name="Sullivan S."/>
            <person name="Sone E.D."/>
            <person name="Koren S."/>
            <person name="Silverstein K.A.T."/>
            <person name="Beckman K.B."/>
            <person name="Gohl D.M."/>
        </authorList>
    </citation>
    <scope>NUCLEOTIDE SEQUENCE</scope>
    <source>
        <strain evidence="1">Duluth1</strain>
        <tissue evidence="1">Whole animal</tissue>
    </source>
</reference>
<dbReference type="EMBL" id="JAIWYP010000005">
    <property type="protein sequence ID" value="KAH3822508.1"/>
    <property type="molecule type" value="Genomic_DNA"/>
</dbReference>
<gene>
    <name evidence="1" type="ORF">DPMN_124288</name>
</gene>
<proteinExistence type="predicted"/>
<accession>A0A9D4GVC2</accession>
<organism evidence="1 2">
    <name type="scientific">Dreissena polymorpha</name>
    <name type="common">Zebra mussel</name>
    <name type="synonym">Mytilus polymorpha</name>
    <dbReference type="NCBI Taxonomy" id="45954"/>
    <lineage>
        <taxon>Eukaryota</taxon>
        <taxon>Metazoa</taxon>
        <taxon>Spiralia</taxon>
        <taxon>Lophotrochozoa</taxon>
        <taxon>Mollusca</taxon>
        <taxon>Bivalvia</taxon>
        <taxon>Autobranchia</taxon>
        <taxon>Heteroconchia</taxon>
        <taxon>Euheterodonta</taxon>
        <taxon>Imparidentia</taxon>
        <taxon>Neoheterodontei</taxon>
        <taxon>Myida</taxon>
        <taxon>Dreissenoidea</taxon>
        <taxon>Dreissenidae</taxon>
        <taxon>Dreissena</taxon>
    </lineage>
</organism>
<evidence type="ECO:0000313" key="2">
    <source>
        <dbReference type="Proteomes" id="UP000828390"/>
    </source>
</evidence>
<evidence type="ECO:0000313" key="1">
    <source>
        <dbReference type="EMBL" id="KAH3822508.1"/>
    </source>
</evidence>
<name>A0A9D4GVC2_DREPO</name>
<dbReference type="AlphaFoldDB" id="A0A9D4GVC2"/>
<sequence>MKYFVARLYKSTPEANLELIIHPIQQALGDVWQLNFGNISIKLAPSFNDFITVSGSYNNNIYLSMLFQEDVESNPFVETMIRLSKMQEIQSPHLIITKSYFCQQVDVFHGEYVDNQYQVYLRSINKTLVNGKFRRLQTSDGNDVIRVCYDDIGLEWLYTSNYPRVCTNVSNDLVLCVIVGIGASVFVLN</sequence>
<protein>
    <submittedName>
        <fullName evidence="1">Uncharacterized protein</fullName>
    </submittedName>
</protein>
<dbReference type="Proteomes" id="UP000828390">
    <property type="component" value="Unassembled WGS sequence"/>
</dbReference>